<name>V4MLS9_EUTSA</name>
<dbReference type="AlphaFoldDB" id="V4MLS9"/>
<keyword evidence="3" id="KW-1185">Reference proteome</keyword>
<protein>
    <recommendedName>
        <fullName evidence="1">FBD domain-containing protein</fullName>
    </recommendedName>
</protein>
<dbReference type="InterPro" id="IPR006566">
    <property type="entry name" value="FBD"/>
</dbReference>
<proteinExistence type="predicted"/>
<dbReference type="KEGG" id="eus:EUTSA_v10027438mg"/>
<accession>V4MLS9</accession>
<organism evidence="2 3">
    <name type="scientific">Eutrema salsugineum</name>
    <name type="common">Saltwater cress</name>
    <name type="synonym">Sisymbrium salsugineum</name>
    <dbReference type="NCBI Taxonomy" id="72664"/>
    <lineage>
        <taxon>Eukaryota</taxon>
        <taxon>Viridiplantae</taxon>
        <taxon>Streptophyta</taxon>
        <taxon>Embryophyta</taxon>
        <taxon>Tracheophyta</taxon>
        <taxon>Spermatophyta</taxon>
        <taxon>Magnoliopsida</taxon>
        <taxon>eudicotyledons</taxon>
        <taxon>Gunneridae</taxon>
        <taxon>Pentapetalae</taxon>
        <taxon>rosids</taxon>
        <taxon>malvids</taxon>
        <taxon>Brassicales</taxon>
        <taxon>Brassicaceae</taxon>
        <taxon>Eutremeae</taxon>
        <taxon>Eutrema</taxon>
    </lineage>
</organism>
<reference evidence="2 3" key="1">
    <citation type="journal article" date="2013" name="Front. Plant Sci.">
        <title>The Reference Genome of the Halophytic Plant Eutrema salsugineum.</title>
        <authorList>
            <person name="Yang R."/>
            <person name="Jarvis D.E."/>
            <person name="Chen H."/>
            <person name="Beilstein M.A."/>
            <person name="Grimwood J."/>
            <person name="Jenkins J."/>
            <person name="Shu S."/>
            <person name="Prochnik S."/>
            <person name="Xin M."/>
            <person name="Ma C."/>
            <person name="Schmutz J."/>
            <person name="Wing R.A."/>
            <person name="Mitchell-Olds T."/>
            <person name="Schumaker K.S."/>
            <person name="Wang X."/>
        </authorList>
    </citation>
    <scope>NUCLEOTIDE SEQUENCE [LARGE SCALE GENOMIC DNA]</scope>
</reference>
<dbReference type="OMA" id="HANDFVG"/>
<sequence>MRQWISRFTGESLDSFEIYLSDPVGFEADIVSLIEFAASKQVKNLVIDFSNHASKNIGVVEHLLTLIYYQKNGLDISHLFFNLLYVKNLTICSFLLQMIQDCDNPMELHDPMKTQHLVMKTNLHANEFMGITIFLNSCPELESLTFDMGTTERILRTSSPLDAKTFWLANKSYACLEKTLKIVKVKNFRGSSNELHVLHYLIRTGRVMEQLDLYEANGLDHKQKRLVLAGAEEVRRYFKKTSRDLQMTLHNA</sequence>
<dbReference type="Gramene" id="ESQ53718">
    <property type="protein sequence ID" value="ESQ53718"/>
    <property type="gene ID" value="EUTSA_v10027438mg"/>
</dbReference>
<dbReference type="Proteomes" id="UP000030689">
    <property type="component" value="Unassembled WGS sequence"/>
</dbReference>
<evidence type="ECO:0000313" key="2">
    <source>
        <dbReference type="EMBL" id="ESQ53718.1"/>
    </source>
</evidence>
<evidence type="ECO:0000259" key="1">
    <source>
        <dbReference type="Pfam" id="PF08387"/>
    </source>
</evidence>
<dbReference type="Pfam" id="PF08387">
    <property type="entry name" value="FBD"/>
    <property type="match status" value="1"/>
</dbReference>
<evidence type="ECO:0000313" key="3">
    <source>
        <dbReference type="Proteomes" id="UP000030689"/>
    </source>
</evidence>
<dbReference type="EMBL" id="KI517384">
    <property type="protein sequence ID" value="ESQ53718.1"/>
    <property type="molecule type" value="Genomic_DNA"/>
</dbReference>
<feature type="domain" description="FBD" evidence="1">
    <location>
        <begin position="175"/>
        <end position="211"/>
    </location>
</feature>
<dbReference type="PANTHER" id="PTHR31900">
    <property type="entry name" value="F-BOX/RNI SUPERFAMILY PROTEIN-RELATED"/>
    <property type="match status" value="1"/>
</dbReference>
<dbReference type="InterPro" id="IPR050232">
    <property type="entry name" value="FBL13/AtMIF1-like"/>
</dbReference>
<gene>
    <name evidence="2" type="ORF">EUTSA_v10027438mg</name>
</gene>
<dbReference type="PANTHER" id="PTHR31900:SF30">
    <property type="entry name" value="SUPERFAMILY PROTEIN, PUTATIVE-RELATED"/>
    <property type="match status" value="1"/>
</dbReference>
<dbReference type="OrthoDB" id="673865at2759"/>
<dbReference type="STRING" id="72664.V4MLS9"/>